<dbReference type="EMBL" id="JFBX01000672">
    <property type="protein sequence ID" value="KXH31402.1"/>
    <property type="molecule type" value="Genomic_DNA"/>
</dbReference>
<comment type="caution">
    <text evidence="2">The sequence shown here is derived from an EMBL/GenBank/DDBJ whole genome shotgun (WGS) entry which is preliminary data.</text>
</comment>
<keyword evidence="1" id="KW-1133">Transmembrane helix</keyword>
<keyword evidence="1" id="KW-0812">Transmembrane</keyword>
<proteinExistence type="predicted"/>
<accession>A0A135S657</accession>
<evidence type="ECO:0000256" key="1">
    <source>
        <dbReference type="SAM" id="Phobius"/>
    </source>
</evidence>
<keyword evidence="1" id="KW-0472">Membrane</keyword>
<organism evidence="2 3">
    <name type="scientific">Colletotrichum simmondsii</name>
    <dbReference type="NCBI Taxonomy" id="703756"/>
    <lineage>
        <taxon>Eukaryota</taxon>
        <taxon>Fungi</taxon>
        <taxon>Dikarya</taxon>
        <taxon>Ascomycota</taxon>
        <taxon>Pezizomycotina</taxon>
        <taxon>Sordariomycetes</taxon>
        <taxon>Hypocreomycetidae</taxon>
        <taxon>Glomerellales</taxon>
        <taxon>Glomerellaceae</taxon>
        <taxon>Colletotrichum</taxon>
        <taxon>Colletotrichum acutatum species complex</taxon>
    </lineage>
</organism>
<name>A0A135S657_9PEZI</name>
<gene>
    <name evidence="2" type="ORF">CSIM01_04021</name>
</gene>
<evidence type="ECO:0000313" key="2">
    <source>
        <dbReference type="EMBL" id="KXH31402.1"/>
    </source>
</evidence>
<reference evidence="2 3" key="1">
    <citation type="submission" date="2014-02" db="EMBL/GenBank/DDBJ databases">
        <title>The genome sequence of Colletotrichum simmondsii CBS122122.</title>
        <authorList>
            <person name="Baroncelli R."/>
            <person name="Thon M.R."/>
        </authorList>
    </citation>
    <scope>NUCLEOTIDE SEQUENCE [LARGE SCALE GENOMIC DNA]</scope>
    <source>
        <strain evidence="2 3">CBS122122</strain>
    </source>
</reference>
<sequence length="263" mass="29496">MIEENQASLRMPRPSLVSIAYLSVDVLFGLGILGRRSRAFRNKGSQMSMRKPVNSNLHRCFVSRTWIGLGQIYGGFVTDQVSSALATSRSPILPTEKEVNLDLQSSPKFDGGGSEFNFKTSNRYRGCRQSTKEDPAFSVHQLVRMPYPKPPAYPRSSVHPDGSLSKVKFGQSPAEARSVLVFQHILYGRPKSGWRLLQSFQHFSRCRELAAPGNENMQDTSARGWAECHGATIGWRVQLRPERMGYRIGNENLEGGRRSATFE</sequence>
<keyword evidence="3" id="KW-1185">Reference proteome</keyword>
<dbReference type="AlphaFoldDB" id="A0A135S657"/>
<dbReference type="Proteomes" id="UP000070328">
    <property type="component" value="Unassembled WGS sequence"/>
</dbReference>
<evidence type="ECO:0000313" key="3">
    <source>
        <dbReference type="Proteomes" id="UP000070328"/>
    </source>
</evidence>
<protein>
    <submittedName>
        <fullName evidence="2">Uncharacterized protein</fullName>
    </submittedName>
</protein>
<feature type="transmembrane region" description="Helical" evidence="1">
    <location>
        <begin position="15"/>
        <end position="33"/>
    </location>
</feature>